<evidence type="ECO:0000313" key="2">
    <source>
        <dbReference type="Proteomes" id="UP001063166"/>
    </source>
</evidence>
<sequence length="78" mass="9184">MACPSFTRCTTQEIQHLERAYESIVRVSPICRPFSVFSNMNDPISLINNHRSEPLQRTKCRRDLQLANFDGWRILDKM</sequence>
<gene>
    <name evidence="1" type="ORF">LshimejAT787_2300490</name>
</gene>
<keyword evidence="2" id="KW-1185">Reference proteome</keyword>
<accession>A0A9P3URT9</accession>
<dbReference type="EMBL" id="BRPK01000023">
    <property type="protein sequence ID" value="GLB45489.1"/>
    <property type="molecule type" value="Genomic_DNA"/>
</dbReference>
<proteinExistence type="predicted"/>
<dbReference type="Proteomes" id="UP001063166">
    <property type="component" value="Unassembled WGS sequence"/>
</dbReference>
<organism evidence="1 2">
    <name type="scientific">Lyophyllum shimeji</name>
    <name type="common">Hon-shimeji</name>
    <name type="synonym">Tricholoma shimeji</name>
    <dbReference type="NCBI Taxonomy" id="47721"/>
    <lineage>
        <taxon>Eukaryota</taxon>
        <taxon>Fungi</taxon>
        <taxon>Dikarya</taxon>
        <taxon>Basidiomycota</taxon>
        <taxon>Agaricomycotina</taxon>
        <taxon>Agaricomycetes</taxon>
        <taxon>Agaricomycetidae</taxon>
        <taxon>Agaricales</taxon>
        <taxon>Tricholomatineae</taxon>
        <taxon>Lyophyllaceae</taxon>
        <taxon>Lyophyllum</taxon>
    </lineage>
</organism>
<protein>
    <submittedName>
        <fullName evidence="1">Uncharacterized protein</fullName>
    </submittedName>
</protein>
<comment type="caution">
    <text evidence="1">The sequence shown here is derived from an EMBL/GenBank/DDBJ whole genome shotgun (WGS) entry which is preliminary data.</text>
</comment>
<evidence type="ECO:0000313" key="1">
    <source>
        <dbReference type="EMBL" id="GLB45489.1"/>
    </source>
</evidence>
<reference evidence="1" key="1">
    <citation type="submission" date="2022-07" db="EMBL/GenBank/DDBJ databases">
        <title>The genome of Lyophyllum shimeji provides insight into the initial evolution of ectomycorrhizal fungal genome.</title>
        <authorList>
            <person name="Kobayashi Y."/>
            <person name="Shibata T."/>
            <person name="Hirakawa H."/>
            <person name="Shigenobu S."/>
            <person name="Nishiyama T."/>
            <person name="Yamada A."/>
            <person name="Hasebe M."/>
            <person name="Kawaguchi M."/>
        </authorList>
    </citation>
    <scope>NUCLEOTIDE SEQUENCE</scope>
    <source>
        <strain evidence="1">AT787</strain>
    </source>
</reference>
<dbReference type="AlphaFoldDB" id="A0A9P3URT9"/>
<name>A0A9P3URT9_LYOSH</name>